<evidence type="ECO:0000256" key="11">
    <source>
        <dbReference type="SAM" id="SignalP"/>
    </source>
</evidence>
<dbReference type="GO" id="GO:0006508">
    <property type="term" value="P:proteolysis"/>
    <property type="evidence" value="ECO:0007669"/>
    <property type="project" value="InterPro"/>
</dbReference>
<feature type="binding site" evidence="8">
    <location>
        <position position="410"/>
    </location>
    <ligand>
        <name>Zn(2+)</name>
        <dbReference type="ChEBI" id="CHEBI:29105"/>
        <label>1</label>
        <note>catalytic</note>
    </ligand>
</feature>
<dbReference type="PROSITE" id="PS52011">
    <property type="entry name" value="PEPTIDASE_M2"/>
    <property type="match status" value="1"/>
</dbReference>
<dbReference type="GO" id="GO:0008237">
    <property type="term" value="F:metallopeptidase activity"/>
    <property type="evidence" value="ECO:0007669"/>
    <property type="project" value="InterPro"/>
</dbReference>
<dbReference type="InterPro" id="IPR001548">
    <property type="entry name" value="Peptidase_M2"/>
</dbReference>
<dbReference type="Pfam" id="PF01401">
    <property type="entry name" value="Peptidase_M2"/>
    <property type="match status" value="1"/>
</dbReference>
<feature type="disulfide bond" evidence="9">
    <location>
        <begin position="560"/>
        <end position="572"/>
    </location>
</feature>
<keyword evidence="1 11" id="KW-0732">Signal</keyword>
<feature type="active site" description="Proton donor 1" evidence="4">
    <location>
        <position position="535"/>
    </location>
</feature>
<protein>
    <submittedName>
        <fullName evidence="12">M2 family metallopeptidase</fullName>
    </submittedName>
</protein>
<keyword evidence="13" id="KW-1185">Reference proteome</keyword>
<feature type="chain" id="PRO_5037448094" evidence="11">
    <location>
        <begin position="23"/>
        <end position="639"/>
    </location>
</feature>
<evidence type="ECO:0000256" key="10">
    <source>
        <dbReference type="PIRSR" id="PIRSR601548-8"/>
    </source>
</evidence>
<feature type="glycosylation site" description="N-linked (GlcNAc...) asparagine" evidence="5">
    <location>
        <position position="95"/>
    </location>
</feature>
<dbReference type="GO" id="GO:0016020">
    <property type="term" value="C:membrane"/>
    <property type="evidence" value="ECO:0007669"/>
    <property type="project" value="InterPro"/>
</dbReference>
<dbReference type="PRINTS" id="PR00791">
    <property type="entry name" value="PEPDIPTASEA"/>
</dbReference>
<evidence type="ECO:0000256" key="7">
    <source>
        <dbReference type="PIRSR" id="PIRSR601548-2"/>
    </source>
</evidence>
<keyword evidence="8" id="KW-0479">Metal-binding</keyword>
<evidence type="ECO:0000256" key="9">
    <source>
        <dbReference type="PIRSR" id="PIRSR601548-4"/>
    </source>
</evidence>
<dbReference type="Proteomes" id="UP000663918">
    <property type="component" value="Chromosome"/>
</dbReference>
<feature type="binding site" evidence="10">
    <location>
        <position position="434"/>
    </location>
    <ligand>
        <name>Zn(2+)</name>
        <dbReference type="ChEBI" id="CHEBI:29105"/>
        <label>2</label>
        <note>catalytic</note>
    </ligand>
</feature>
<feature type="binding site" evidence="10">
    <location>
        <position position="410"/>
    </location>
    <ligand>
        <name>Zn(2+)</name>
        <dbReference type="ChEBI" id="CHEBI:29105"/>
        <label>2</label>
        <note>catalytic</note>
    </ligand>
</feature>
<keyword evidence="2 9" id="KW-1015">Disulfide bond</keyword>
<reference evidence="12" key="1">
    <citation type="submission" date="2020-09" db="EMBL/GenBank/DDBJ databases">
        <title>Brevundimonas sp. LVF2 isolated from a puddle in Goettingen, Germany.</title>
        <authorList>
            <person name="Friedrich I."/>
            <person name="Klassen A."/>
            <person name="Hannes N."/>
            <person name="Schneider D."/>
            <person name="Hertel R."/>
            <person name="Daniel R."/>
        </authorList>
    </citation>
    <scope>NUCLEOTIDE SEQUENCE</scope>
    <source>
        <strain evidence="12">LVF2</strain>
    </source>
</reference>
<evidence type="ECO:0000256" key="8">
    <source>
        <dbReference type="PIRSR" id="PIRSR601548-3"/>
    </source>
</evidence>
<keyword evidence="3 5" id="KW-0325">Glycoprotein</keyword>
<dbReference type="GO" id="GO:0008241">
    <property type="term" value="F:peptidyl-dipeptidase activity"/>
    <property type="evidence" value="ECO:0007669"/>
    <property type="project" value="InterPro"/>
</dbReference>
<feature type="disulfide bond" evidence="9">
    <location>
        <begin position="375"/>
        <end position="393"/>
    </location>
</feature>
<dbReference type="PROSITE" id="PS51257">
    <property type="entry name" value="PROKAR_LIPOPROTEIN"/>
    <property type="match status" value="1"/>
</dbReference>
<evidence type="ECO:0000256" key="1">
    <source>
        <dbReference type="ARBA" id="ARBA00022729"/>
    </source>
</evidence>
<dbReference type="PANTHER" id="PTHR10514:SF27">
    <property type="entry name" value="ANGIOTENSIN-CONVERTING ENZYME"/>
    <property type="match status" value="1"/>
</dbReference>
<evidence type="ECO:0000256" key="4">
    <source>
        <dbReference type="PIRSR" id="PIRSR601548-1"/>
    </source>
</evidence>
<feature type="active site" description="Proton donor 2" evidence="6">
    <location>
        <position position="535"/>
    </location>
</feature>
<gene>
    <name evidence="12" type="ORF">IFJ75_15565</name>
</gene>
<evidence type="ECO:0000256" key="3">
    <source>
        <dbReference type="ARBA" id="ARBA00023180"/>
    </source>
</evidence>
<feature type="active site" description="Proton acceptor 1" evidence="4">
    <location>
        <position position="407"/>
    </location>
</feature>
<evidence type="ECO:0000256" key="2">
    <source>
        <dbReference type="ARBA" id="ARBA00023157"/>
    </source>
</evidence>
<name>A0A975BZC2_9CAUL</name>
<dbReference type="AlphaFoldDB" id="A0A975BZC2"/>
<evidence type="ECO:0000313" key="12">
    <source>
        <dbReference type="EMBL" id="QTC90643.1"/>
    </source>
</evidence>
<evidence type="ECO:0000256" key="6">
    <source>
        <dbReference type="PIRSR" id="PIRSR601548-11"/>
    </source>
</evidence>
<accession>A0A975BZC2</accession>
<dbReference type="PANTHER" id="PTHR10514">
    <property type="entry name" value="ANGIOTENSIN-CONVERTING ENZYME"/>
    <property type="match status" value="1"/>
</dbReference>
<feature type="binding site" evidence="8">
    <location>
        <position position="406"/>
    </location>
    <ligand>
        <name>Zn(2+)</name>
        <dbReference type="ChEBI" id="CHEBI:29105"/>
        <label>1</label>
        <note>catalytic</note>
    </ligand>
</feature>
<proteinExistence type="predicted"/>
<dbReference type="RefSeq" id="WP_207869214.1">
    <property type="nucleotide sequence ID" value="NZ_CP062222.1"/>
</dbReference>
<organism evidence="12 13">
    <name type="scientific">Brevundimonas goettingensis</name>
    <dbReference type="NCBI Taxonomy" id="2774190"/>
    <lineage>
        <taxon>Bacteria</taxon>
        <taxon>Pseudomonadati</taxon>
        <taxon>Pseudomonadota</taxon>
        <taxon>Alphaproteobacteria</taxon>
        <taxon>Caulobacterales</taxon>
        <taxon>Caulobacteraceae</taxon>
        <taxon>Brevundimonas</taxon>
    </lineage>
</organism>
<dbReference type="Gene3D" id="1.10.1370.30">
    <property type="match status" value="2"/>
</dbReference>
<keyword evidence="8" id="KW-0862">Zinc</keyword>
<sequence length="639" mass="70076">MKSYLLAAVAAGALGLAGCATTADRAADAAALADAAAADAAAAAGEAAPAAADAAAVAEQPVTAAGATAFIAEAETRLATISEYQQRVAWTRATNITFDTMWLEAKVNAEVTELQVQLANEAARFNDVQVPDDVRRKLNLLRLGIVLPAPNRPGAAAELAQITTRLDSTYSTGKFAFKGKEITLDDANVLIAESRDPAETKALYEGWRTVSPGMKPDYARMVEIANEGSRELGFADTGAMWRAGYDMAPDDFAKETDRLWAQVKPFYVNLHCYVRARLNAKYGDAVQPKTGPIRADLLGNMWSQQWGNIYDVVAPATGGQSSYDLTKLLTDAGYDATKMVQTGEGFYKSLGLAPLPQTFWERSQIVRPRDREVVCHASAWDVDNLEDVRIKMCTQVNADDFYTVHHELGHNYYQRAYKDQPMLFRNGANDGFHEAIGDFIGLSALTPTYLNQIGLLKTTPGADEDIPFLLKMALDKIAFLPFGLMVDRWRWGVFSGETTPDQYNVAWNADMLKYQGLVAPGPRPADAFDPGAKYHVPAAVPYTRYFLAAIYQFQFQRAACKMEGWTGPLHRCSTYGNEEVGRRFNAMLEMGQSKPWPEAMQAFTGETGNDATAIIDYFAPLNAWLTEQNRGKDCGWSET</sequence>
<dbReference type="SUPFAM" id="SSF55486">
    <property type="entry name" value="Metalloproteases ('zincins'), catalytic domain"/>
    <property type="match status" value="1"/>
</dbReference>
<feature type="binding site" evidence="7">
    <location>
        <position position="544"/>
    </location>
    <ligand>
        <name>chloride</name>
        <dbReference type="ChEBI" id="CHEBI:17996"/>
        <label>1</label>
    </ligand>
</feature>
<feature type="binding site" evidence="7">
    <location>
        <position position="245"/>
    </location>
    <ligand>
        <name>chloride</name>
        <dbReference type="ChEBI" id="CHEBI:17996"/>
        <label>1</label>
    </ligand>
</feature>
<feature type="signal peptide" evidence="11">
    <location>
        <begin position="1"/>
        <end position="22"/>
    </location>
</feature>
<feature type="binding site" evidence="10">
    <location>
        <position position="406"/>
    </location>
    <ligand>
        <name>Zn(2+)</name>
        <dbReference type="ChEBI" id="CHEBI:29105"/>
        <label>2</label>
        <note>catalytic</note>
    </ligand>
</feature>
<feature type="binding site" evidence="8">
    <location>
        <position position="434"/>
    </location>
    <ligand>
        <name>Zn(2+)</name>
        <dbReference type="ChEBI" id="CHEBI:29105"/>
        <label>1</label>
        <note>catalytic</note>
    </ligand>
</feature>
<feature type="active site" description="Proton acceptor 2" evidence="6">
    <location>
        <position position="407"/>
    </location>
</feature>
<dbReference type="CDD" id="cd06461">
    <property type="entry name" value="M2_ACE"/>
    <property type="match status" value="1"/>
</dbReference>
<evidence type="ECO:0000256" key="5">
    <source>
        <dbReference type="PIRSR" id="PIRSR601548-10"/>
    </source>
</evidence>
<dbReference type="KEGG" id="bgoe:IFJ75_15565"/>
<evidence type="ECO:0000313" key="13">
    <source>
        <dbReference type="Proteomes" id="UP000663918"/>
    </source>
</evidence>
<dbReference type="EMBL" id="CP062222">
    <property type="protein sequence ID" value="QTC90643.1"/>
    <property type="molecule type" value="Genomic_DNA"/>
</dbReference>